<feature type="domain" description="Protein-glutamine gamma-glutamyltransferase-like C-terminal" evidence="2">
    <location>
        <begin position="133"/>
        <end position="202"/>
    </location>
</feature>
<dbReference type="InterPro" id="IPR025403">
    <property type="entry name" value="TgpA-like_C"/>
</dbReference>
<feature type="transmembrane region" description="Helical" evidence="1">
    <location>
        <begin position="65"/>
        <end position="86"/>
    </location>
</feature>
<reference evidence="4" key="1">
    <citation type="submission" date="2009-11" db="EMBL/GenBank/DDBJ databases">
        <title>The complete chromosome of Xylanimonas cellulosilytica DSM 15894.</title>
        <authorList>
            <consortium name="US DOE Joint Genome Institute (JGI-PGF)"/>
            <person name="Lucas S."/>
            <person name="Copeland A."/>
            <person name="Lapidus A."/>
            <person name="Glavina del Rio T."/>
            <person name="Dalin E."/>
            <person name="Tice H."/>
            <person name="Bruce D."/>
            <person name="Goodwin L."/>
            <person name="Pitluck S."/>
            <person name="Kyrpides N."/>
            <person name="Mavromatis K."/>
            <person name="Ivanova N."/>
            <person name="Mikhailova N."/>
            <person name="Foster B."/>
            <person name="Clum A."/>
            <person name="Brettin T."/>
            <person name="Detter J.C."/>
            <person name="Han C."/>
            <person name="Larimer F."/>
            <person name="Land M."/>
            <person name="Hauser L."/>
            <person name="Markowitz V."/>
            <person name="Cheng J.F."/>
            <person name="Hugenholtz P."/>
            <person name="Woyke T."/>
            <person name="Wu D."/>
            <person name="Gehrich-Schroeter G."/>
            <person name="Schneider S."/>
            <person name="Pukall S.R."/>
            <person name="Klenk H.P."/>
            <person name="Eisen J.A."/>
        </authorList>
    </citation>
    <scope>NUCLEOTIDE SEQUENCE [LARGE SCALE GENOMIC DNA]</scope>
    <source>
        <strain evidence="4">DSM 15894 / CECT 5975 / LMG 20990 / XIL07</strain>
    </source>
</reference>
<keyword evidence="1" id="KW-0472">Membrane</keyword>
<evidence type="ECO:0000313" key="4">
    <source>
        <dbReference type="Proteomes" id="UP000002255"/>
    </source>
</evidence>
<dbReference type="STRING" id="446471.Xcel_2516"/>
<dbReference type="eggNOG" id="ENOG5032SSX">
    <property type="taxonomic scope" value="Bacteria"/>
</dbReference>
<gene>
    <name evidence="3" type="ordered locus">Xcel_2516</name>
</gene>
<evidence type="ECO:0000259" key="2">
    <source>
        <dbReference type="Pfam" id="PF13559"/>
    </source>
</evidence>
<dbReference type="Pfam" id="PF13559">
    <property type="entry name" value="DUF4129"/>
    <property type="match status" value="1"/>
</dbReference>
<evidence type="ECO:0000313" key="3">
    <source>
        <dbReference type="EMBL" id="ACZ31531.1"/>
    </source>
</evidence>
<name>D1BWI6_XYLCX</name>
<accession>D1BWI6</accession>
<dbReference type="KEGG" id="xce:Xcel_2516"/>
<keyword evidence="1" id="KW-0812">Transmembrane</keyword>
<dbReference type="HOGENOM" id="CLU_097507_0_0_11"/>
<dbReference type="RefSeq" id="WP_012879273.1">
    <property type="nucleotide sequence ID" value="NC_013530.1"/>
</dbReference>
<evidence type="ECO:0000256" key="1">
    <source>
        <dbReference type="SAM" id="Phobius"/>
    </source>
</evidence>
<dbReference type="EMBL" id="CP001821">
    <property type="protein sequence ID" value="ACZ31531.1"/>
    <property type="molecule type" value="Genomic_DNA"/>
</dbReference>
<keyword evidence="4" id="KW-1185">Reference proteome</keyword>
<dbReference type="Proteomes" id="UP000002255">
    <property type="component" value="Chromosome"/>
</dbReference>
<organism evidence="3 4">
    <name type="scientific">Xylanimonas cellulosilytica (strain DSM 15894 / JCM 12276 / CECT 5975 / KCTC 9989 / LMG 20990 / NBRC 107835 / XIL07)</name>
    <dbReference type="NCBI Taxonomy" id="446471"/>
    <lineage>
        <taxon>Bacteria</taxon>
        <taxon>Bacillati</taxon>
        <taxon>Actinomycetota</taxon>
        <taxon>Actinomycetes</taxon>
        <taxon>Micrococcales</taxon>
        <taxon>Promicromonosporaceae</taxon>
        <taxon>Xylanimonas</taxon>
    </lineage>
</organism>
<proteinExistence type="predicted"/>
<dbReference type="AlphaFoldDB" id="D1BWI6"/>
<keyword evidence="1" id="KW-1133">Transmembrane helix</keyword>
<reference evidence="3 4" key="2">
    <citation type="journal article" date="2010" name="Stand. Genomic Sci.">
        <title>Complete genome sequence of Xylanimonas cellulosilytica type strain (XIL07).</title>
        <authorList>
            <person name="Foster B."/>
            <person name="Pukall R."/>
            <person name="Abt B."/>
            <person name="Nolan M."/>
            <person name="Glavina Del Rio T."/>
            <person name="Chen F."/>
            <person name="Lucas S."/>
            <person name="Tice H."/>
            <person name="Pitluck S."/>
            <person name="Cheng J.-F."/>
            <person name="Chertkov O."/>
            <person name="Brettin T."/>
            <person name="Han C."/>
            <person name="Detter J.C."/>
            <person name="Bruce D."/>
            <person name="Goodwin L."/>
            <person name="Ivanova N."/>
            <person name="Mavromatis K."/>
            <person name="Pati A."/>
            <person name="Mikhailova N."/>
            <person name="Chen A."/>
            <person name="Palaniappan K."/>
            <person name="Land M."/>
            <person name="Hauser L."/>
            <person name="Chang Y.-J."/>
            <person name="Jeffries C.D."/>
            <person name="Chain P."/>
            <person name="Rohde M."/>
            <person name="Goeker M."/>
            <person name="Bristow J."/>
            <person name="Eisen J.A."/>
            <person name="Markowitz V."/>
            <person name="Hugenholtz P."/>
            <person name="Kyrpides N.C."/>
            <person name="Klenk H.-P."/>
            <person name="Lapidus A."/>
        </authorList>
    </citation>
    <scope>NUCLEOTIDE SEQUENCE [LARGE SCALE GENOMIC DNA]</scope>
    <source>
        <strain evidence="4">DSM 15894 / CECT 5975 / LMG 20990 / XIL07</strain>
    </source>
</reference>
<sequence>MQAAALVALVGADVPVTPDRETARRWLVEELARPEYATQPSLLQRLWEWFTGLFDGLQGLDAPPWQVLAGIVAVAALVIVVSRWVAGPVRLARRRRGSAVVTASDDARTAAQLRAAADAAAARGDWPLAVTERFRAVVRSLEDRTILDERPGRTAQEAAADAGDRLPAHATALAVAATLFDGVLYGHRGARESDDAALRELDAHLAAARVVGVEHAARPSEAPAHPDANGGPA</sequence>
<protein>
    <recommendedName>
        <fullName evidence="2">Protein-glutamine gamma-glutamyltransferase-like C-terminal domain-containing protein</fullName>
    </recommendedName>
</protein>